<gene>
    <name evidence="4" type="ORF">HAND00432_LOCUS34393</name>
</gene>
<evidence type="ECO:0000313" key="4">
    <source>
        <dbReference type="EMBL" id="CAD8983383.1"/>
    </source>
</evidence>
<evidence type="ECO:0000259" key="3">
    <source>
        <dbReference type="Pfam" id="PF00534"/>
    </source>
</evidence>
<dbReference type="AlphaFoldDB" id="A0A7S1HJG6"/>
<dbReference type="SUPFAM" id="SSF53756">
    <property type="entry name" value="UDP-Glycosyltransferase/glycogen phosphorylase"/>
    <property type="match status" value="1"/>
</dbReference>
<reference evidence="4" key="1">
    <citation type="submission" date="2021-01" db="EMBL/GenBank/DDBJ databases">
        <authorList>
            <person name="Corre E."/>
            <person name="Pelletier E."/>
            <person name="Niang G."/>
            <person name="Scheremetjew M."/>
            <person name="Finn R."/>
            <person name="Kale V."/>
            <person name="Holt S."/>
            <person name="Cochrane G."/>
            <person name="Meng A."/>
            <person name="Brown T."/>
            <person name="Cohen L."/>
        </authorList>
    </citation>
    <scope>NUCLEOTIDE SEQUENCE</scope>
    <source>
        <strain evidence="4">CCMP644</strain>
    </source>
</reference>
<sequence length="368" mass="41480">MWYNILPFIIDVVNKAGGQVTNCQVRRFEFEGAHNVMCPDLSHVAHMPGDKKVFWSSYYRGTSDACFIHMVYDQIPERTGMGHGRHSEYWPRIENLKHAAGFLSLSRATTDDMCELHKMCDRKYVATSDNRVSAVFWPRPKDAVDAFQKAQGITKPYFLAVGQRFGYKNYGILWEGIGRLRQEIRDKYMIVLVGNPPASNENSHNMQVLSLQGVDEEHLALLYSGAAAFVYPSKMEGFGMPPVEAAACGTNLILGPFHRDRMPQVFEDLAVYVTTADEMKRAMSDIFEGKRIDSKELIERASRWGSDPKHAWNEVAKDYLEYMIHGPFRKGPSGGKLCGGIAQSPLDCRFVTTDTGLKLAPATYPFVT</sequence>
<accession>A0A7S1HJG6</accession>
<dbReference type="EMBL" id="HBFX01057129">
    <property type="protein sequence ID" value="CAD8983383.1"/>
    <property type="molecule type" value="Transcribed_RNA"/>
</dbReference>
<dbReference type="PANTHER" id="PTHR46401">
    <property type="entry name" value="GLYCOSYLTRANSFERASE WBBK-RELATED"/>
    <property type="match status" value="1"/>
</dbReference>
<organism evidence="4">
    <name type="scientific">Hemiselmis andersenii</name>
    <name type="common">Cryptophyte alga</name>
    <dbReference type="NCBI Taxonomy" id="464988"/>
    <lineage>
        <taxon>Eukaryota</taxon>
        <taxon>Cryptophyceae</taxon>
        <taxon>Cryptomonadales</taxon>
        <taxon>Hemiselmidaceae</taxon>
        <taxon>Hemiselmis</taxon>
    </lineage>
</organism>
<dbReference type="InterPro" id="IPR001296">
    <property type="entry name" value="Glyco_trans_1"/>
</dbReference>
<evidence type="ECO:0000256" key="2">
    <source>
        <dbReference type="ARBA" id="ARBA00022679"/>
    </source>
</evidence>
<dbReference type="GO" id="GO:0016757">
    <property type="term" value="F:glycosyltransferase activity"/>
    <property type="evidence" value="ECO:0007669"/>
    <property type="project" value="UniProtKB-KW"/>
</dbReference>
<name>A0A7S1HJG6_HEMAN</name>
<dbReference type="PANTHER" id="PTHR46401:SF2">
    <property type="entry name" value="GLYCOSYLTRANSFERASE WBBK-RELATED"/>
    <property type="match status" value="1"/>
</dbReference>
<dbReference type="Pfam" id="PF00534">
    <property type="entry name" value="Glycos_transf_1"/>
    <property type="match status" value="1"/>
</dbReference>
<proteinExistence type="predicted"/>
<feature type="domain" description="Glycosyl transferase family 1" evidence="3">
    <location>
        <begin position="153"/>
        <end position="302"/>
    </location>
</feature>
<evidence type="ECO:0000256" key="1">
    <source>
        <dbReference type="ARBA" id="ARBA00022676"/>
    </source>
</evidence>
<protein>
    <recommendedName>
        <fullName evidence="3">Glycosyl transferase family 1 domain-containing protein</fullName>
    </recommendedName>
</protein>
<keyword evidence="1" id="KW-0328">Glycosyltransferase</keyword>
<dbReference type="Gene3D" id="3.40.50.2000">
    <property type="entry name" value="Glycogen Phosphorylase B"/>
    <property type="match status" value="1"/>
</dbReference>
<keyword evidence="2" id="KW-0808">Transferase</keyword>